<dbReference type="Proteomes" id="UP000731519">
    <property type="component" value="Unassembled WGS sequence"/>
</dbReference>
<dbReference type="GO" id="GO:0006635">
    <property type="term" value="P:fatty acid beta-oxidation"/>
    <property type="evidence" value="ECO:0007669"/>
    <property type="project" value="TreeGrafter"/>
</dbReference>
<evidence type="ECO:0000256" key="1">
    <source>
        <dbReference type="ARBA" id="ARBA00004275"/>
    </source>
</evidence>
<keyword evidence="16" id="KW-1185">Reference proteome</keyword>
<keyword evidence="4" id="KW-0276">Fatty acid metabolism</keyword>
<dbReference type="AlphaFoldDB" id="A0A1Y2P206"/>
<evidence type="ECO:0000256" key="10">
    <source>
        <dbReference type="RuleBase" id="RU003557"/>
    </source>
</evidence>
<dbReference type="PROSITE" id="PS00737">
    <property type="entry name" value="THIOLASE_2"/>
    <property type="match status" value="1"/>
</dbReference>
<dbReference type="RefSeq" id="WP_031136868.1">
    <property type="nucleotide sequence ID" value="NZ_ASYR01000042.1"/>
</dbReference>
<evidence type="ECO:0000256" key="9">
    <source>
        <dbReference type="PIRSR" id="PIRSR000429-1"/>
    </source>
</evidence>
<dbReference type="FunFam" id="3.40.47.10:FF:000013">
    <property type="entry name" value="Acetyl-CoA acetyltransferase"/>
    <property type="match status" value="1"/>
</dbReference>
<evidence type="ECO:0000313" key="16">
    <source>
        <dbReference type="Proteomes" id="UP000731519"/>
    </source>
</evidence>
<dbReference type="GeneID" id="91403653"/>
<dbReference type="PIRSF" id="PIRSF000429">
    <property type="entry name" value="Ac-CoA_Ac_transf"/>
    <property type="match status" value="1"/>
</dbReference>
<organism evidence="14 15">
    <name type="scientific">Streptomyces fradiae ATCC 10745 = DSM 40063</name>
    <dbReference type="NCBI Taxonomy" id="1319510"/>
    <lineage>
        <taxon>Bacteria</taxon>
        <taxon>Bacillati</taxon>
        <taxon>Actinomycetota</taxon>
        <taxon>Actinomycetes</taxon>
        <taxon>Kitasatosporales</taxon>
        <taxon>Streptomycetaceae</taxon>
        <taxon>Streptomyces</taxon>
    </lineage>
</organism>
<evidence type="ECO:0000259" key="12">
    <source>
        <dbReference type="Pfam" id="PF02803"/>
    </source>
</evidence>
<evidence type="ECO:0000256" key="7">
    <source>
        <dbReference type="ARBA" id="ARBA00023140"/>
    </source>
</evidence>
<dbReference type="InterPro" id="IPR050215">
    <property type="entry name" value="Thiolase-like_sf_Thiolase"/>
</dbReference>
<dbReference type="EMBL" id="MIFZ01000095">
    <property type="protein sequence ID" value="OSY53269.1"/>
    <property type="molecule type" value="Genomic_DNA"/>
</dbReference>
<evidence type="ECO:0000256" key="6">
    <source>
        <dbReference type="ARBA" id="ARBA00023098"/>
    </source>
</evidence>
<feature type="active site" description="Acyl-thioester intermediate" evidence="9">
    <location>
        <position position="90"/>
    </location>
</feature>
<evidence type="ECO:0000256" key="2">
    <source>
        <dbReference type="ARBA" id="ARBA00010982"/>
    </source>
</evidence>
<proteinExistence type="inferred from homology"/>
<keyword evidence="8 10" id="KW-0012">Acyltransferase</keyword>
<sequence length="406" mass="42759">MPEAVIVSAARTPIGRAFKGSLKDLRPDDLTATIIQAALAKVPELDPRDIDDLMLGCGLPGGEQGFNLGRIVAVRMGMDHLPGCTLTRYCASSLQTTRMALHAIKAGEGDVFISAGVEMVSRYVKGNSDTLPDTHNPFFADAEARTADAAENGASGWRDPREDGLAPDAYIAMGQTAENLALHKGVSREEMDEFGVRSQNLAEQAIANGFWEREITPVTLPDGTVVSKDDGPRAGVTLEGVQGLKPVFRPDGRVTAGNCCPLNDGAAALVVMSDTKARELGLTPLARVVSTGVSGLSPEIMGYGPVEASRRALALAGLTVDDIDLFEINEAFAAQVIPSYKDLGIPLDKLNVNGGAIAVGHPFGMTGARITGTLINSLQFHDKQFGLETMCVGGGQGMAMVIERLS</sequence>
<reference evidence="13 16" key="1">
    <citation type="submission" date="2013-05" db="EMBL/GenBank/DDBJ databases">
        <title>Genome Sequence of Streptomyces fradiae.</title>
        <authorList>
            <person name="Kirby R."/>
        </authorList>
    </citation>
    <scope>NUCLEOTIDE SEQUENCE [LARGE SCALE GENOMIC DNA]</scope>
    <source>
        <strain evidence="13 16">ATCC 10745</strain>
    </source>
</reference>
<dbReference type="InterPro" id="IPR020613">
    <property type="entry name" value="Thiolase_CS"/>
</dbReference>
<evidence type="ECO:0000256" key="5">
    <source>
        <dbReference type="ARBA" id="ARBA00022946"/>
    </source>
</evidence>
<gene>
    <name evidence="14" type="primary">thlA</name>
    <name evidence="14" type="ORF">BG846_01069</name>
    <name evidence="13" type="ORF">K701_25815</name>
</gene>
<keyword evidence="5" id="KW-0809">Transit peptide</keyword>
<keyword evidence="3 10" id="KW-0808">Transferase</keyword>
<feature type="domain" description="Thiolase N-terminal" evidence="11">
    <location>
        <begin position="5"/>
        <end position="274"/>
    </location>
</feature>
<dbReference type="InterPro" id="IPR020616">
    <property type="entry name" value="Thiolase_N"/>
</dbReference>
<keyword evidence="7" id="KW-0576">Peroxisome</keyword>
<dbReference type="CDD" id="cd00751">
    <property type="entry name" value="thiolase"/>
    <property type="match status" value="1"/>
</dbReference>
<evidence type="ECO:0000256" key="4">
    <source>
        <dbReference type="ARBA" id="ARBA00022832"/>
    </source>
</evidence>
<dbReference type="PANTHER" id="PTHR43853:SF8">
    <property type="entry name" value="3-KETOACYL-COA THIOLASE, PEROXISOMAL"/>
    <property type="match status" value="1"/>
</dbReference>
<comment type="caution">
    <text evidence="14">The sequence shown here is derived from an EMBL/GenBank/DDBJ whole genome shotgun (WGS) entry which is preliminary data.</text>
</comment>
<name>A0A1Y2P206_STRFR</name>
<dbReference type="NCBIfam" id="TIGR01930">
    <property type="entry name" value="AcCoA-C-Actrans"/>
    <property type="match status" value="1"/>
</dbReference>
<dbReference type="Gene3D" id="3.40.47.10">
    <property type="match status" value="1"/>
</dbReference>
<dbReference type="EMBL" id="ASYR01000042">
    <property type="protein sequence ID" value="KAF0647060.1"/>
    <property type="molecule type" value="Genomic_DNA"/>
</dbReference>
<evidence type="ECO:0000313" key="15">
    <source>
        <dbReference type="Proteomes" id="UP000194318"/>
    </source>
</evidence>
<reference evidence="14 15" key="2">
    <citation type="submission" date="2016-09" db="EMBL/GenBank/DDBJ databases">
        <title>Streptomyces fradiae DSM40063, a candidate organism with high potential of specific P450 cytochromes.</title>
        <authorList>
            <person name="Grumaz C."/>
            <person name="Vainshtein Y."/>
            <person name="Kirstahler P."/>
            <person name="Sohn K."/>
        </authorList>
    </citation>
    <scope>NUCLEOTIDE SEQUENCE [LARGE SCALE GENOMIC DNA]</scope>
    <source>
        <strain evidence="14 15">DSM 40063</strain>
    </source>
</reference>
<evidence type="ECO:0000313" key="13">
    <source>
        <dbReference type="EMBL" id="KAF0647060.1"/>
    </source>
</evidence>
<dbReference type="GO" id="GO:0010124">
    <property type="term" value="P:phenylacetate catabolic process"/>
    <property type="evidence" value="ECO:0007669"/>
    <property type="project" value="TreeGrafter"/>
</dbReference>
<comment type="subcellular location">
    <subcellularLocation>
        <location evidence="1">Peroxisome</location>
    </subcellularLocation>
</comment>
<evidence type="ECO:0000256" key="8">
    <source>
        <dbReference type="ARBA" id="ARBA00023315"/>
    </source>
</evidence>
<dbReference type="Pfam" id="PF00108">
    <property type="entry name" value="Thiolase_N"/>
    <property type="match status" value="1"/>
</dbReference>
<dbReference type="Proteomes" id="UP000194318">
    <property type="component" value="Unassembled WGS sequence"/>
</dbReference>
<comment type="similarity">
    <text evidence="2 10">Belongs to the thiolase-like superfamily. Thiolase family.</text>
</comment>
<dbReference type="Pfam" id="PF02803">
    <property type="entry name" value="Thiolase_C"/>
    <property type="match status" value="1"/>
</dbReference>
<accession>A0A1Y2P206</accession>
<dbReference type="InterPro" id="IPR020617">
    <property type="entry name" value="Thiolase_C"/>
</dbReference>
<feature type="active site" description="Proton acceptor" evidence="9">
    <location>
        <position position="361"/>
    </location>
</feature>
<evidence type="ECO:0000256" key="3">
    <source>
        <dbReference type="ARBA" id="ARBA00022679"/>
    </source>
</evidence>
<keyword evidence="6" id="KW-0443">Lipid metabolism</keyword>
<dbReference type="InterPro" id="IPR016039">
    <property type="entry name" value="Thiolase-like"/>
</dbReference>
<dbReference type="SUPFAM" id="SSF53901">
    <property type="entry name" value="Thiolase-like"/>
    <property type="match status" value="2"/>
</dbReference>
<feature type="active site" description="Proton acceptor" evidence="9">
    <location>
        <position position="391"/>
    </location>
</feature>
<feature type="domain" description="Thiolase C-terminal" evidence="12">
    <location>
        <begin position="282"/>
        <end position="404"/>
    </location>
</feature>
<protein>
    <submittedName>
        <fullName evidence="14">Acetyl-CoA acetyltransferase</fullName>
        <ecNumber evidence="14">2.3.1.9</ecNumber>
    </submittedName>
</protein>
<dbReference type="EC" id="2.3.1.9" evidence="14"/>
<dbReference type="PANTHER" id="PTHR43853">
    <property type="entry name" value="3-KETOACYL-COA THIOLASE, PEROXISOMAL"/>
    <property type="match status" value="1"/>
</dbReference>
<dbReference type="GO" id="GO:0005737">
    <property type="term" value="C:cytoplasm"/>
    <property type="evidence" value="ECO:0007669"/>
    <property type="project" value="UniProtKB-ARBA"/>
</dbReference>
<dbReference type="InterPro" id="IPR002155">
    <property type="entry name" value="Thiolase"/>
</dbReference>
<evidence type="ECO:0000259" key="11">
    <source>
        <dbReference type="Pfam" id="PF00108"/>
    </source>
</evidence>
<dbReference type="NCBIfam" id="NF005890">
    <property type="entry name" value="PRK07851.1"/>
    <property type="match status" value="1"/>
</dbReference>
<evidence type="ECO:0000313" key="14">
    <source>
        <dbReference type="EMBL" id="OSY53269.1"/>
    </source>
</evidence>
<dbReference type="GO" id="GO:0003985">
    <property type="term" value="F:acetyl-CoA C-acetyltransferase activity"/>
    <property type="evidence" value="ECO:0007669"/>
    <property type="project" value="UniProtKB-EC"/>
</dbReference>